<dbReference type="Pfam" id="PF11190">
    <property type="entry name" value="DUF2976"/>
    <property type="match status" value="1"/>
</dbReference>
<keyword evidence="1" id="KW-0812">Transmembrane</keyword>
<evidence type="ECO:0000313" key="2">
    <source>
        <dbReference type="EMBL" id="OSK92672.1"/>
    </source>
</evidence>
<reference evidence="2 3" key="1">
    <citation type="submission" date="2010-04" db="EMBL/GenBank/DDBJ databases">
        <title>The Genome Sequence of Escherichia coli TA447.</title>
        <authorList>
            <consortium name="The Broad Institute Genome Sequencing Platform"/>
            <consortium name="The Broad Institute Genome Sequencing Center for Infectious Disease"/>
            <person name="Feldgarden M."/>
            <person name="Gordon D.M."/>
            <person name="Johnson J.R."/>
            <person name="Johnston B.D."/>
            <person name="Young S."/>
            <person name="Zeng Q."/>
            <person name="Koehrsen M."/>
            <person name="Alvarado L."/>
            <person name="Berlin A.M."/>
            <person name="Borenstein D."/>
            <person name="Chapman S.B."/>
            <person name="Chen Z."/>
            <person name="Engels R."/>
            <person name="Freedman E."/>
            <person name="Gellesch M."/>
            <person name="Goldberg J."/>
            <person name="Griggs A."/>
            <person name="Gujja S."/>
            <person name="Heilman E.R."/>
            <person name="Heiman D.I."/>
            <person name="Hepburn T.A."/>
            <person name="Howarth C."/>
            <person name="Jen D."/>
            <person name="Larson L."/>
            <person name="Mehta T."/>
            <person name="Park D."/>
            <person name="Pearson M."/>
            <person name="Richards J."/>
            <person name="Roberts A."/>
            <person name="Saif S."/>
            <person name="Shea T.D."/>
            <person name="Shenoy N."/>
            <person name="Sisk P."/>
            <person name="Stolte C."/>
            <person name="Sykes S.N."/>
            <person name="Walk T."/>
            <person name="White J."/>
            <person name="Yandava C."/>
            <person name="Haas B."/>
            <person name="Henn M.R."/>
            <person name="Nusbaum C."/>
            <person name="Birren B."/>
        </authorList>
    </citation>
    <scope>NUCLEOTIDE SEQUENCE [LARGE SCALE GENOMIC DNA]</scope>
    <source>
        <strain evidence="2 3">TA447</strain>
    </source>
</reference>
<proteinExistence type="predicted"/>
<comment type="caution">
    <text evidence="2">The sequence shown here is derived from an EMBL/GenBank/DDBJ whole genome shotgun (WGS) entry which is preliminary data.</text>
</comment>
<dbReference type="InterPro" id="IPR021356">
    <property type="entry name" value="Integr_conj_element_PFL4702"/>
</dbReference>
<dbReference type="AlphaFoldDB" id="A0A1X3IX49"/>
<feature type="transmembrane region" description="Helical" evidence="1">
    <location>
        <begin position="104"/>
        <end position="126"/>
    </location>
</feature>
<dbReference type="EMBL" id="ADIZ01000031">
    <property type="protein sequence ID" value="OSK92672.1"/>
    <property type="molecule type" value="Genomic_DNA"/>
</dbReference>
<sequence>MFMKWCFRFLKRVASLPCTMLLRLWQAVFSLCLLLWMSMQPALADLPTMEPPSSGGGGGLFGQIKGYSQDGVVLGGLIISAIAFIVVANAAISTFSEIQDGKKTWTQFGAIVVVGVILLVAVIWLLTKSASIIL</sequence>
<feature type="transmembrane region" description="Helical" evidence="1">
    <location>
        <begin position="72"/>
        <end position="92"/>
    </location>
</feature>
<dbReference type="NCBIfam" id="TIGR03745">
    <property type="entry name" value="conj_TIGR03745"/>
    <property type="match status" value="1"/>
</dbReference>
<keyword evidence="1" id="KW-0472">Membrane</keyword>
<evidence type="ECO:0000256" key="1">
    <source>
        <dbReference type="SAM" id="Phobius"/>
    </source>
</evidence>
<dbReference type="Proteomes" id="UP000193942">
    <property type="component" value="Unassembled WGS sequence"/>
</dbReference>
<organism evidence="2 3">
    <name type="scientific">Escherichia coli TA447</name>
    <dbReference type="NCBI Taxonomy" id="656447"/>
    <lineage>
        <taxon>Bacteria</taxon>
        <taxon>Pseudomonadati</taxon>
        <taxon>Pseudomonadota</taxon>
        <taxon>Gammaproteobacteria</taxon>
        <taxon>Enterobacterales</taxon>
        <taxon>Enterobacteriaceae</taxon>
        <taxon>Escherichia</taxon>
    </lineage>
</organism>
<evidence type="ECO:0000313" key="3">
    <source>
        <dbReference type="Proteomes" id="UP000193942"/>
    </source>
</evidence>
<accession>A0A1X3IX49</accession>
<gene>
    <name evidence="2" type="ORF">ECXG_01183</name>
</gene>
<protein>
    <submittedName>
        <fullName evidence="2">Putative membrane protein</fullName>
    </submittedName>
</protein>
<keyword evidence="1" id="KW-1133">Transmembrane helix</keyword>
<name>A0A1X3IX49_ECOLX</name>